<evidence type="ECO:0000313" key="2">
    <source>
        <dbReference type="EMBL" id="KIK11600.1"/>
    </source>
</evidence>
<keyword evidence="1" id="KW-0472">Membrane</keyword>
<evidence type="ECO:0000313" key="3">
    <source>
        <dbReference type="Proteomes" id="UP000054018"/>
    </source>
</evidence>
<reference evidence="3" key="2">
    <citation type="submission" date="2015-01" db="EMBL/GenBank/DDBJ databases">
        <title>Evolutionary Origins and Diversification of the Mycorrhizal Mutualists.</title>
        <authorList>
            <consortium name="DOE Joint Genome Institute"/>
            <consortium name="Mycorrhizal Genomics Consortium"/>
            <person name="Kohler A."/>
            <person name="Kuo A."/>
            <person name="Nagy L.G."/>
            <person name="Floudas D."/>
            <person name="Copeland A."/>
            <person name="Barry K.W."/>
            <person name="Cichocki N."/>
            <person name="Veneault-Fourrey C."/>
            <person name="LaButti K."/>
            <person name="Lindquist E.A."/>
            <person name="Lipzen A."/>
            <person name="Lundell T."/>
            <person name="Morin E."/>
            <person name="Murat C."/>
            <person name="Riley R."/>
            <person name="Ohm R."/>
            <person name="Sun H."/>
            <person name="Tunlid A."/>
            <person name="Henrissat B."/>
            <person name="Grigoriev I.V."/>
            <person name="Hibbett D.S."/>
            <person name="Martin F."/>
        </authorList>
    </citation>
    <scope>NUCLEOTIDE SEQUENCE [LARGE SCALE GENOMIC DNA]</scope>
    <source>
        <strain evidence="3">441</strain>
    </source>
</reference>
<proteinExistence type="predicted"/>
<keyword evidence="1" id="KW-1133">Transmembrane helix</keyword>
<dbReference type="AlphaFoldDB" id="A0A0C9XH36"/>
<feature type="transmembrane region" description="Helical" evidence="1">
    <location>
        <begin position="60"/>
        <end position="81"/>
    </location>
</feature>
<sequence length="83" mass="9543">MIVVARRRCVRVPHRTGVRQINEHPPIGIVECQLSIATEGERFNRENRTTSNVQLKRKKVYCVNCTMVSALLSMSFFRGILIN</sequence>
<reference evidence="2 3" key="1">
    <citation type="submission" date="2014-04" db="EMBL/GenBank/DDBJ databases">
        <authorList>
            <consortium name="DOE Joint Genome Institute"/>
            <person name="Kuo A."/>
            <person name="Kohler A."/>
            <person name="Costa M.D."/>
            <person name="Nagy L.G."/>
            <person name="Floudas D."/>
            <person name="Copeland A."/>
            <person name="Barry K.W."/>
            <person name="Cichocki N."/>
            <person name="Veneault-Fourrey C."/>
            <person name="LaButti K."/>
            <person name="Lindquist E.A."/>
            <person name="Lipzen A."/>
            <person name="Lundell T."/>
            <person name="Morin E."/>
            <person name="Murat C."/>
            <person name="Sun H."/>
            <person name="Tunlid A."/>
            <person name="Henrissat B."/>
            <person name="Grigoriev I.V."/>
            <person name="Hibbett D.S."/>
            <person name="Martin F."/>
            <person name="Nordberg H.P."/>
            <person name="Cantor M.N."/>
            <person name="Hua S.X."/>
        </authorList>
    </citation>
    <scope>NUCLEOTIDE SEQUENCE [LARGE SCALE GENOMIC DNA]</scope>
    <source>
        <strain evidence="2 3">441</strain>
    </source>
</reference>
<dbReference type="Proteomes" id="UP000054018">
    <property type="component" value="Unassembled WGS sequence"/>
</dbReference>
<gene>
    <name evidence="2" type="ORF">PISMIDRAFT_490686</name>
</gene>
<keyword evidence="3" id="KW-1185">Reference proteome</keyword>
<protein>
    <submittedName>
        <fullName evidence="2">Uncharacterized protein</fullName>
    </submittedName>
</protein>
<name>A0A0C9XH36_9AGAM</name>
<accession>A0A0C9XH36</accession>
<organism evidence="2 3">
    <name type="scientific">Pisolithus microcarpus 441</name>
    <dbReference type="NCBI Taxonomy" id="765257"/>
    <lineage>
        <taxon>Eukaryota</taxon>
        <taxon>Fungi</taxon>
        <taxon>Dikarya</taxon>
        <taxon>Basidiomycota</taxon>
        <taxon>Agaricomycotina</taxon>
        <taxon>Agaricomycetes</taxon>
        <taxon>Agaricomycetidae</taxon>
        <taxon>Boletales</taxon>
        <taxon>Sclerodermatineae</taxon>
        <taxon>Pisolithaceae</taxon>
        <taxon>Pisolithus</taxon>
    </lineage>
</organism>
<dbReference type="EMBL" id="KN834184">
    <property type="protein sequence ID" value="KIK11600.1"/>
    <property type="molecule type" value="Genomic_DNA"/>
</dbReference>
<keyword evidence="1" id="KW-0812">Transmembrane</keyword>
<dbReference type="HOGENOM" id="CLU_2543443_0_0_1"/>
<evidence type="ECO:0000256" key="1">
    <source>
        <dbReference type="SAM" id="Phobius"/>
    </source>
</evidence>